<accession>U1Q4X2</accession>
<sequence length="63" mass="6609">MIQGLLARSVKSPARRFTHTDIPAGQGHSQRPPDVVAIAPLVTLTRGPSSNLRTSSSNLGSTT</sequence>
<dbReference type="EMBL" id="AWSE01000116">
    <property type="protein sequence ID" value="ERH22945.1"/>
    <property type="molecule type" value="Genomic_DNA"/>
</dbReference>
<evidence type="ECO:0000313" key="2">
    <source>
        <dbReference type="EMBL" id="ERH22945.1"/>
    </source>
</evidence>
<comment type="caution">
    <text evidence="2">The sequence shown here is derived from an EMBL/GenBank/DDBJ whole genome shotgun (WGS) entry which is preliminary data.</text>
</comment>
<dbReference type="HOGENOM" id="CLU_2875583_0_0_11"/>
<feature type="region of interest" description="Disordered" evidence="1">
    <location>
        <begin position="1"/>
        <end position="33"/>
    </location>
</feature>
<evidence type="ECO:0000313" key="3">
    <source>
        <dbReference type="Proteomes" id="UP000016536"/>
    </source>
</evidence>
<dbReference type="AlphaFoldDB" id="U1Q4X2"/>
<protein>
    <submittedName>
        <fullName evidence="2">Uncharacterized protein</fullName>
    </submittedName>
</protein>
<dbReference type="Proteomes" id="UP000016536">
    <property type="component" value="Unassembled WGS sequence"/>
</dbReference>
<organism evidence="2 3">
    <name type="scientific">Actinomyces johnsonii F0542</name>
    <dbReference type="NCBI Taxonomy" id="1321818"/>
    <lineage>
        <taxon>Bacteria</taxon>
        <taxon>Bacillati</taxon>
        <taxon>Actinomycetota</taxon>
        <taxon>Actinomycetes</taxon>
        <taxon>Actinomycetales</taxon>
        <taxon>Actinomycetaceae</taxon>
        <taxon>Actinomyces</taxon>
    </lineage>
</organism>
<name>U1Q4X2_9ACTO</name>
<keyword evidence="3" id="KW-1185">Reference proteome</keyword>
<reference evidence="2 3" key="1">
    <citation type="submission" date="2013-08" db="EMBL/GenBank/DDBJ databases">
        <authorList>
            <person name="Weinstock G."/>
            <person name="Sodergren E."/>
            <person name="Wylie T."/>
            <person name="Fulton L."/>
            <person name="Fulton R."/>
            <person name="Fronick C."/>
            <person name="O'Laughlin M."/>
            <person name="Godfrey J."/>
            <person name="Miner T."/>
            <person name="Herter B."/>
            <person name="Appelbaum E."/>
            <person name="Cordes M."/>
            <person name="Lek S."/>
            <person name="Wollam A."/>
            <person name="Pepin K.H."/>
            <person name="Palsikar V.B."/>
            <person name="Mitreva M."/>
            <person name="Wilson R.K."/>
        </authorList>
    </citation>
    <scope>NUCLEOTIDE SEQUENCE [LARGE SCALE GENOMIC DNA]</scope>
    <source>
        <strain evidence="2 3">F0542</strain>
    </source>
</reference>
<evidence type="ECO:0000256" key="1">
    <source>
        <dbReference type="SAM" id="MobiDB-lite"/>
    </source>
</evidence>
<proteinExistence type="predicted"/>
<gene>
    <name evidence="2" type="ORF">HMPREF1979_02024</name>
</gene>